<keyword evidence="2" id="KW-1185">Reference proteome</keyword>
<proteinExistence type="predicted"/>
<organism evidence="1 2">
    <name type="scientific">Brachionus calyciflorus</name>
    <dbReference type="NCBI Taxonomy" id="104777"/>
    <lineage>
        <taxon>Eukaryota</taxon>
        <taxon>Metazoa</taxon>
        <taxon>Spiralia</taxon>
        <taxon>Gnathifera</taxon>
        <taxon>Rotifera</taxon>
        <taxon>Eurotatoria</taxon>
        <taxon>Monogononta</taxon>
        <taxon>Pseudotrocha</taxon>
        <taxon>Ploima</taxon>
        <taxon>Brachionidae</taxon>
        <taxon>Brachionus</taxon>
    </lineage>
</organism>
<accession>A0A814B904</accession>
<sequence length="166" mass="17231">MVGVITAIAAPVTIPALMFAIPAMLRASGSESATAVAGAARSASNEGIKVSVAKVGETSATTGATGAGVAVALGPLAVASIGAETTENKLSWDCWKPILHDDSTQPSNGIKLSELVGDKRIINSNLEHESSGQVKMIVENVWKEKFQIDFYQLLDSDQLVGHATKL</sequence>
<name>A0A814B904_9BILA</name>
<evidence type="ECO:0000313" key="1">
    <source>
        <dbReference type="EMBL" id="CAF0923499.1"/>
    </source>
</evidence>
<protein>
    <submittedName>
        <fullName evidence="1">Uncharacterized protein</fullName>
    </submittedName>
</protein>
<dbReference type="EMBL" id="CAJNOC010002279">
    <property type="protein sequence ID" value="CAF0923499.1"/>
    <property type="molecule type" value="Genomic_DNA"/>
</dbReference>
<evidence type="ECO:0000313" key="2">
    <source>
        <dbReference type="Proteomes" id="UP000663879"/>
    </source>
</evidence>
<dbReference type="OrthoDB" id="3553439at2759"/>
<comment type="caution">
    <text evidence="1">The sequence shown here is derived from an EMBL/GenBank/DDBJ whole genome shotgun (WGS) entry which is preliminary data.</text>
</comment>
<dbReference type="Proteomes" id="UP000663879">
    <property type="component" value="Unassembled WGS sequence"/>
</dbReference>
<gene>
    <name evidence="1" type="ORF">OXX778_LOCUS12511</name>
</gene>
<dbReference type="AlphaFoldDB" id="A0A814B904"/>
<reference evidence="1" key="1">
    <citation type="submission" date="2021-02" db="EMBL/GenBank/DDBJ databases">
        <authorList>
            <person name="Nowell W R."/>
        </authorList>
    </citation>
    <scope>NUCLEOTIDE SEQUENCE</scope>
    <source>
        <strain evidence="1">Ploen Becks lab</strain>
    </source>
</reference>